<dbReference type="InterPro" id="IPR026612">
    <property type="entry name" value="STRA6-like"/>
</dbReference>
<evidence type="ECO:0000256" key="3">
    <source>
        <dbReference type="ARBA" id="ARBA00022475"/>
    </source>
</evidence>
<dbReference type="GO" id="GO:0005886">
    <property type="term" value="C:plasma membrane"/>
    <property type="evidence" value="ECO:0007669"/>
    <property type="project" value="UniProtKB-SubCell"/>
</dbReference>
<keyword evidence="7" id="KW-0675">Receptor</keyword>
<feature type="transmembrane region" description="Helical" evidence="8">
    <location>
        <begin position="236"/>
        <end position="264"/>
    </location>
</feature>
<dbReference type="AlphaFoldDB" id="A0AAU9XVG3"/>
<organism evidence="9 10">
    <name type="scientific">Pocillopora meandrina</name>
    <dbReference type="NCBI Taxonomy" id="46732"/>
    <lineage>
        <taxon>Eukaryota</taxon>
        <taxon>Metazoa</taxon>
        <taxon>Cnidaria</taxon>
        <taxon>Anthozoa</taxon>
        <taxon>Hexacorallia</taxon>
        <taxon>Scleractinia</taxon>
        <taxon>Astrocoeniina</taxon>
        <taxon>Pocilloporidae</taxon>
        <taxon>Pocillopora</taxon>
    </lineage>
</organism>
<feature type="transmembrane region" description="Helical" evidence="8">
    <location>
        <begin position="59"/>
        <end position="75"/>
    </location>
</feature>
<evidence type="ECO:0000256" key="5">
    <source>
        <dbReference type="ARBA" id="ARBA00022989"/>
    </source>
</evidence>
<feature type="transmembrane region" description="Helical" evidence="8">
    <location>
        <begin position="443"/>
        <end position="469"/>
    </location>
</feature>
<name>A0AAU9XVG3_9CNID</name>
<keyword evidence="4 8" id="KW-0812">Transmembrane</keyword>
<reference evidence="9 10" key="1">
    <citation type="submission" date="2022-05" db="EMBL/GenBank/DDBJ databases">
        <authorList>
            <consortium name="Genoscope - CEA"/>
            <person name="William W."/>
        </authorList>
    </citation>
    <scope>NUCLEOTIDE SEQUENCE [LARGE SCALE GENOMIC DNA]</scope>
</reference>
<keyword evidence="10" id="KW-1185">Reference proteome</keyword>
<proteinExistence type="predicted"/>
<evidence type="ECO:0000313" key="9">
    <source>
        <dbReference type="EMBL" id="CAH3160131.1"/>
    </source>
</evidence>
<comment type="subcellular location">
    <subcellularLocation>
        <location evidence="1">Cell membrane</location>
        <topology evidence="1">Multi-pass membrane protein</topology>
    </subcellularLocation>
</comment>
<sequence length="560" mass="64341">MFGATSSTCLNMFLQPRNGIFQMPDPAGWVQVFQNIVTVLVYGILFYPFFACLTAENRLVGSLLGFLYVTIRFLFKLGIEFQCMKYLKGEYQKELFYLTYLGSVPITLCLAFIWMRFGILLYREVRKKWFPSERRGGEEIRDTRLARETEIAHMRELLYPGSISGNMVGLNWFSTLLHCFYKPRKDFKFSTQFISTTLVSALMILQVFMAVLSLMDVMRRVYIEKYKTHGDTSSANFVDVLFGGIEAGLVLSAVISLLMLLHFMKCHREHVLQLYQGQAIYSKDLLLTPAASVGKSLRYSGYQIAYTLLGFGTLTTFLSTVVAALAIVFKSKELLAPELWKHLKETGIAILPTLALAIFLMLFQLFLTHFVFRYSNYPNITVTIDNRRLFSIMSYFFFFYNIILGLFSGFMRILKGMLLGVIFISRIDRSSLMQGFQAWDKAFVAYLGFVTVLVAHSHPVMLVFCQLLIDRKKDHQPPQDLPPDLVQTSQTQLILPFLSLCLSGFMREPRRPRMSQKAVNRWFLAVTLLRNPSFIKYRRQGRHFTASVVTLGSVNFDVPV</sequence>
<evidence type="ECO:0000256" key="4">
    <source>
        <dbReference type="ARBA" id="ARBA00022692"/>
    </source>
</evidence>
<feature type="transmembrane region" description="Helical" evidence="8">
    <location>
        <begin position="95"/>
        <end position="122"/>
    </location>
</feature>
<keyword evidence="5 8" id="KW-1133">Transmembrane helix</keyword>
<evidence type="ECO:0000256" key="7">
    <source>
        <dbReference type="ARBA" id="ARBA00023170"/>
    </source>
</evidence>
<comment type="caution">
    <text evidence="9">The sequence shown here is derived from an EMBL/GenBank/DDBJ whole genome shotgun (WGS) entry which is preliminary data.</text>
</comment>
<dbReference type="PANTHER" id="PTHR21444">
    <property type="entry name" value="COILED-COIL DOMAIN-CONTAINING PROTEIN 180"/>
    <property type="match status" value="1"/>
</dbReference>
<dbReference type="EMBL" id="CALNXJ010000074">
    <property type="protein sequence ID" value="CAH3160131.1"/>
    <property type="molecule type" value="Genomic_DNA"/>
</dbReference>
<dbReference type="GO" id="GO:0071939">
    <property type="term" value="P:vitamin A import into cell"/>
    <property type="evidence" value="ECO:0007669"/>
    <property type="project" value="TreeGrafter"/>
</dbReference>
<keyword evidence="6 8" id="KW-0472">Membrane</keyword>
<evidence type="ECO:0000256" key="1">
    <source>
        <dbReference type="ARBA" id="ARBA00004651"/>
    </source>
</evidence>
<dbReference type="PANTHER" id="PTHR21444:SF15">
    <property type="entry name" value="RECEPTOR FOR RETINOL UPTAKE STRA6"/>
    <property type="match status" value="1"/>
</dbReference>
<feature type="transmembrane region" description="Helical" evidence="8">
    <location>
        <begin position="392"/>
        <end position="423"/>
    </location>
</feature>
<dbReference type="Pfam" id="PF14752">
    <property type="entry name" value="RBP_receptor"/>
    <property type="match status" value="1"/>
</dbReference>
<evidence type="ECO:0000256" key="6">
    <source>
        <dbReference type="ARBA" id="ARBA00023136"/>
    </source>
</evidence>
<keyword evidence="2" id="KW-0813">Transport</keyword>
<evidence type="ECO:0000313" key="10">
    <source>
        <dbReference type="Proteomes" id="UP001159428"/>
    </source>
</evidence>
<evidence type="ECO:0000256" key="2">
    <source>
        <dbReference type="ARBA" id="ARBA00022448"/>
    </source>
</evidence>
<protein>
    <submittedName>
        <fullName evidence="9">Uncharacterized protein</fullName>
    </submittedName>
</protein>
<dbReference type="Proteomes" id="UP001159428">
    <property type="component" value="Unassembled WGS sequence"/>
</dbReference>
<keyword evidence="3" id="KW-1003">Cell membrane</keyword>
<accession>A0AAU9XVG3</accession>
<evidence type="ECO:0000256" key="8">
    <source>
        <dbReference type="SAM" id="Phobius"/>
    </source>
</evidence>
<feature type="transmembrane region" description="Helical" evidence="8">
    <location>
        <begin position="193"/>
        <end position="215"/>
    </location>
</feature>
<dbReference type="GO" id="GO:0038023">
    <property type="term" value="F:signaling receptor activity"/>
    <property type="evidence" value="ECO:0007669"/>
    <property type="project" value="InterPro"/>
</dbReference>
<gene>
    <name evidence="9" type="ORF">PMEA_00032343</name>
</gene>
<feature type="transmembrane region" description="Helical" evidence="8">
    <location>
        <begin position="32"/>
        <end position="52"/>
    </location>
</feature>
<dbReference type="GO" id="GO:0034632">
    <property type="term" value="F:retinol transmembrane transporter activity"/>
    <property type="evidence" value="ECO:0007669"/>
    <property type="project" value="InterPro"/>
</dbReference>
<feature type="transmembrane region" description="Helical" evidence="8">
    <location>
        <begin position="304"/>
        <end position="329"/>
    </location>
</feature>
<feature type="transmembrane region" description="Helical" evidence="8">
    <location>
        <begin position="349"/>
        <end position="372"/>
    </location>
</feature>